<reference evidence="2" key="2">
    <citation type="submission" date="2020-10" db="UniProtKB">
        <authorList>
            <consortium name="WormBaseParasite"/>
        </authorList>
    </citation>
    <scope>IDENTIFICATION</scope>
</reference>
<evidence type="ECO:0000313" key="2">
    <source>
        <dbReference type="WBParaSite" id="Pan_g11305.t1"/>
    </source>
</evidence>
<organism evidence="1 2">
    <name type="scientific">Panagrellus redivivus</name>
    <name type="common">Microworm</name>
    <dbReference type="NCBI Taxonomy" id="6233"/>
    <lineage>
        <taxon>Eukaryota</taxon>
        <taxon>Metazoa</taxon>
        <taxon>Ecdysozoa</taxon>
        <taxon>Nematoda</taxon>
        <taxon>Chromadorea</taxon>
        <taxon>Rhabditida</taxon>
        <taxon>Tylenchina</taxon>
        <taxon>Panagrolaimomorpha</taxon>
        <taxon>Panagrolaimoidea</taxon>
        <taxon>Panagrolaimidae</taxon>
        <taxon>Panagrellus</taxon>
    </lineage>
</organism>
<sequence>MSVQCKNCDSPPIFGLAPFLDHMKKSHFPFSDAKYQYKCPACPKSCGKKNFCRHFETVHGNLFAAAKAHSVNPPEDRYEELPAAADYDVSLDDCSDLFEDLTEDSQPFADSHVNDAYTKLADQLSSSSINDAVSQVFSTCESFFHDLLARPDMTIKLGAQIHGQFMATITSVSEVFKPYVDSQTFGTIADKINAEIAKRNSQYLLTQNFKSRANYISPQACAISYRREVRARKAVEPTIETKSNNLAWIPIRESLLRVFESSSITDSLLFTSTCINAHPDHPMAAGRARAVFEDLNHRDSIMLQLYIDDYGTANPLGYAASTNKIVGCYFRILNLPSKLQTADSIFLCFLALKNDFSNLQTVIRTVLLPQLISLESEGITITVKGEEKHFPVILHSIVGDNAGLHELSNLVMSWMGCSPCRFCKLTYAEVKTTHTLLPSKAKTKEWYEAVLKKPPTEWTKHGISGQCALNDLKYFHTMDSQCVDLMHDLLEGHIRCLLATVAQFLADDGFSVAALNSAIAMFPFAGSMLDSKPGQVYPQDVKDGELKHSTASKTLNLCQMLPLILQAAGYTIDPDHDVWRTFLLFLDILDILLATRITTTMLSTFETKVKEYLSLFIEIGGKMTVKPHYLLHYADVIRNHGPVVHHWCMRYEAKHKVFKQYARVNFNRQDLAMTLAKKHALLAMKAFDTLQNPNYMELHDQRTARRLYKKNLVVVYDIHENTQLPMFGKILSANYDTRMLQIEILRTVEFSTLHHAFRVQQQPFDVRQVHADELITHHAFPIYLENFVCLSSVLVK</sequence>
<dbReference type="PANTHER" id="PTHR31912">
    <property type="entry name" value="IP13529P"/>
    <property type="match status" value="1"/>
</dbReference>
<keyword evidence="1" id="KW-1185">Reference proteome</keyword>
<dbReference type="Proteomes" id="UP000492821">
    <property type="component" value="Unassembled WGS sequence"/>
</dbReference>
<reference evidence="1" key="1">
    <citation type="journal article" date="2013" name="Genetics">
        <title>The draft genome and transcriptome of Panagrellus redivivus are shaped by the harsh demands of a free-living lifestyle.</title>
        <authorList>
            <person name="Srinivasan J."/>
            <person name="Dillman A.R."/>
            <person name="Macchietto M.G."/>
            <person name="Heikkinen L."/>
            <person name="Lakso M."/>
            <person name="Fracchia K.M."/>
            <person name="Antoshechkin I."/>
            <person name="Mortazavi A."/>
            <person name="Wong G."/>
            <person name="Sternberg P.W."/>
        </authorList>
    </citation>
    <scope>NUCLEOTIDE SEQUENCE [LARGE SCALE GENOMIC DNA]</scope>
    <source>
        <strain evidence="1">MT8872</strain>
    </source>
</reference>
<dbReference type="WBParaSite" id="Pan_g11305.t1">
    <property type="protein sequence ID" value="Pan_g11305.t1"/>
    <property type="gene ID" value="Pan_g11305"/>
</dbReference>
<dbReference type="PANTHER" id="PTHR31912:SF34">
    <property type="entry name" value="NOTOCHORD-RELATED PROTEIN"/>
    <property type="match status" value="1"/>
</dbReference>
<name>A0A7E4UQL3_PANRE</name>
<proteinExistence type="predicted"/>
<accession>A0A7E4UQL3</accession>
<dbReference type="AlphaFoldDB" id="A0A7E4UQL3"/>
<protein>
    <submittedName>
        <fullName evidence="2">C2H2-type domain-containing protein</fullName>
    </submittedName>
</protein>
<evidence type="ECO:0000313" key="1">
    <source>
        <dbReference type="Proteomes" id="UP000492821"/>
    </source>
</evidence>